<dbReference type="InterPro" id="IPR057602">
    <property type="entry name" value="Zfn-CCCH_PARP12"/>
</dbReference>
<dbReference type="PANTHER" id="PTHR45740">
    <property type="entry name" value="POLY [ADP-RIBOSE] POLYMERASE"/>
    <property type="match status" value="1"/>
</dbReference>
<evidence type="ECO:0000256" key="7">
    <source>
        <dbReference type="ARBA" id="ARBA00022771"/>
    </source>
</evidence>
<evidence type="ECO:0000259" key="14">
    <source>
        <dbReference type="PROSITE" id="PS50918"/>
    </source>
</evidence>
<dbReference type="PROSITE" id="PS50918">
    <property type="entry name" value="WWE"/>
    <property type="match status" value="1"/>
</dbReference>
<feature type="domain" description="C3H1-type" evidence="13">
    <location>
        <begin position="251"/>
        <end position="278"/>
    </location>
</feature>
<evidence type="ECO:0000259" key="15">
    <source>
        <dbReference type="PROSITE" id="PS51059"/>
    </source>
</evidence>
<dbReference type="PROSITE" id="PS51059">
    <property type="entry name" value="PARP_CATALYTIC"/>
    <property type="match status" value="1"/>
</dbReference>
<feature type="domain" description="WWE" evidence="14">
    <location>
        <begin position="337"/>
        <end position="423"/>
    </location>
</feature>
<feature type="zinc finger region" description="C3H1-type" evidence="11">
    <location>
        <begin position="251"/>
        <end position="278"/>
    </location>
</feature>
<reference evidence="16 17" key="1">
    <citation type="submission" date="2024-02" db="EMBL/GenBank/DDBJ databases">
        <title>Chromosome-level genome assembly of the Eurasian Minnow (Phoxinus phoxinus).</title>
        <authorList>
            <person name="Oriowo T.O."/>
            <person name="Martin S."/>
            <person name="Stange M."/>
            <person name="Chrysostomakis Y."/>
            <person name="Brown T."/>
            <person name="Winkler S."/>
            <person name="Kukowka S."/>
            <person name="Myers E.W."/>
            <person name="Bohne A."/>
        </authorList>
    </citation>
    <scope>NUCLEOTIDE SEQUENCE [LARGE SCALE GENOMIC DNA]</scope>
    <source>
        <strain evidence="16">ZFMK-TIS-60720</strain>
        <tissue evidence="16">Whole Organism</tissue>
    </source>
</reference>
<evidence type="ECO:0008006" key="18">
    <source>
        <dbReference type="Google" id="ProtNLM"/>
    </source>
</evidence>
<evidence type="ECO:0000256" key="12">
    <source>
        <dbReference type="SAM" id="MobiDB-lite"/>
    </source>
</evidence>
<keyword evidence="17" id="KW-1185">Reference proteome</keyword>
<dbReference type="Gene3D" id="3.30.720.50">
    <property type="match status" value="1"/>
</dbReference>
<dbReference type="SUPFAM" id="SSF56399">
    <property type="entry name" value="ADP-ribosylation"/>
    <property type="match status" value="1"/>
</dbReference>
<accession>A0AAN9CD03</accession>
<comment type="subcellular location">
    <subcellularLocation>
        <location evidence="2">Cytoplasm</location>
    </subcellularLocation>
    <subcellularLocation>
        <location evidence="1">Nucleus</location>
    </subcellularLocation>
</comment>
<evidence type="ECO:0000256" key="9">
    <source>
        <dbReference type="ARBA" id="ARBA00023242"/>
    </source>
</evidence>
<gene>
    <name evidence="16" type="ORF">R3I93_019253</name>
</gene>
<dbReference type="SUPFAM" id="SSF117839">
    <property type="entry name" value="WWE domain"/>
    <property type="match status" value="1"/>
</dbReference>
<evidence type="ECO:0000313" key="16">
    <source>
        <dbReference type="EMBL" id="KAK7129558.1"/>
    </source>
</evidence>
<feature type="zinc finger region" description="C3H1-type" evidence="11">
    <location>
        <begin position="76"/>
        <end position="101"/>
    </location>
</feature>
<dbReference type="Pfam" id="PF02825">
    <property type="entry name" value="WWE"/>
    <property type="match status" value="1"/>
</dbReference>
<comment type="similarity">
    <text evidence="10">Belongs to the ARTD/PARP family.</text>
</comment>
<dbReference type="InterPro" id="IPR012317">
    <property type="entry name" value="Poly(ADP-ribose)pol_cat_dom"/>
</dbReference>
<evidence type="ECO:0000256" key="6">
    <source>
        <dbReference type="ARBA" id="ARBA00022737"/>
    </source>
</evidence>
<dbReference type="PROSITE" id="PS50103">
    <property type="entry name" value="ZF_C3H1"/>
    <property type="match status" value="3"/>
</dbReference>
<dbReference type="GO" id="GO:0005634">
    <property type="term" value="C:nucleus"/>
    <property type="evidence" value="ECO:0007669"/>
    <property type="project" value="UniProtKB-SubCell"/>
</dbReference>
<dbReference type="Pfam" id="PF23466">
    <property type="entry name" value="WWE_4"/>
    <property type="match status" value="1"/>
</dbReference>
<evidence type="ECO:0000256" key="1">
    <source>
        <dbReference type="ARBA" id="ARBA00004123"/>
    </source>
</evidence>
<proteinExistence type="inferred from homology"/>
<keyword evidence="4" id="KW-0597">Phosphoprotein</keyword>
<organism evidence="16 17">
    <name type="scientific">Phoxinus phoxinus</name>
    <name type="common">Eurasian minnow</name>
    <dbReference type="NCBI Taxonomy" id="58324"/>
    <lineage>
        <taxon>Eukaryota</taxon>
        <taxon>Metazoa</taxon>
        <taxon>Chordata</taxon>
        <taxon>Craniata</taxon>
        <taxon>Vertebrata</taxon>
        <taxon>Euteleostomi</taxon>
        <taxon>Actinopterygii</taxon>
        <taxon>Neopterygii</taxon>
        <taxon>Teleostei</taxon>
        <taxon>Ostariophysi</taxon>
        <taxon>Cypriniformes</taxon>
        <taxon>Leuciscidae</taxon>
        <taxon>Phoxininae</taxon>
        <taxon>Phoxinus</taxon>
    </lineage>
</organism>
<evidence type="ECO:0000259" key="13">
    <source>
        <dbReference type="PROSITE" id="PS50103"/>
    </source>
</evidence>
<keyword evidence="8 11" id="KW-0862">Zinc</keyword>
<dbReference type="Proteomes" id="UP001364617">
    <property type="component" value="Unassembled WGS sequence"/>
</dbReference>
<dbReference type="PANTHER" id="PTHR45740:SF15">
    <property type="entry name" value="ZINC FINGER CCCH TYPE DOMAIN CONTAINING 1-LIKE"/>
    <property type="match status" value="1"/>
</dbReference>
<evidence type="ECO:0000256" key="2">
    <source>
        <dbReference type="ARBA" id="ARBA00004496"/>
    </source>
</evidence>
<protein>
    <recommendedName>
        <fullName evidence="18">Poly [ADP-ribose] polymerase 12-like</fullName>
    </recommendedName>
</protein>
<name>A0AAN9CD03_9TELE</name>
<feature type="domain" description="PARP catalytic" evidence="15">
    <location>
        <begin position="449"/>
        <end position="662"/>
    </location>
</feature>
<feature type="zinc finger region" description="C3H1-type" evidence="11">
    <location>
        <begin position="131"/>
        <end position="163"/>
    </location>
</feature>
<dbReference type="InterPro" id="IPR000571">
    <property type="entry name" value="Znf_CCCH"/>
</dbReference>
<comment type="caution">
    <text evidence="16">The sequence shown here is derived from an EMBL/GenBank/DDBJ whole genome shotgun (WGS) entry which is preliminary data.</text>
</comment>
<keyword evidence="5 11" id="KW-0479">Metal-binding</keyword>
<feature type="domain" description="C3H1-type" evidence="13">
    <location>
        <begin position="76"/>
        <end position="101"/>
    </location>
</feature>
<dbReference type="GO" id="GO:0003950">
    <property type="term" value="F:NAD+ poly-ADP-ribosyltransferase activity"/>
    <property type="evidence" value="ECO:0007669"/>
    <property type="project" value="InterPro"/>
</dbReference>
<dbReference type="GO" id="GO:0005737">
    <property type="term" value="C:cytoplasm"/>
    <property type="evidence" value="ECO:0007669"/>
    <property type="project" value="UniProtKB-SubCell"/>
</dbReference>
<dbReference type="Gene3D" id="3.90.228.10">
    <property type="match status" value="1"/>
</dbReference>
<sequence>MAEAAIITMICAHNGSMKFDDLRSIFGLNDEDMDSVLSRSACFAVAVMNGQKTVIARTEARLCRAQNCPGCPNLHLCKWHLLGSCRFAKGRRGCRFSHDLLSDQNEPVLTAHGLNTLDIKHLCILLLQSDSLLPAVCYSYNNGAGQYGRCPDAENCKRLHICEKYLRGSCDCTRAHDFYEPHPLQTLQDRGVPSELMPIMKDLYSNIEALKPRFRNKPSAQNPRRGPDAQNRRPSSGFRGQEAQRPPQSPIEKTEICMYFIKGSCKHGDSCYKEHSSAPYKWQVKEGSEWKALPDNEVIEKDYCDPKRIYSTGISQIHFDTMTQGPHSVRRLSTVSSVVQPAFILTTEWLWYWEDENGIWIPYATAEAGHSLSSISSAELEQKYQADSSAVVEFTAGSQTYSLSFQDMIQENKRYSTKKVVRRRPKFVSAADVRTIKTTKRTFNSLKALPDHWDKALTPETGYKRVSLPSTAREYIRISELFNLTMRGFSVLKIDRIQNRALWEVFQWQKDCMKKSSRGRDVSEKQLFHGTDRKHVDAISRNNFDWRICGTHGTAYGKGSYFARDAKYSHSYAQDCGARSMFVCRVLVGDYTTGHSDYLRPPSKDGGDTVFYDSCVNDLHDPSIFVVFEKHQIYPEYLIEYRDSSVCEPVTTRPAATVRTHVPAHSSLRYATSSYPSSSLSAALSSSHAYPPPPSYVSPFSSSSQVSSSSFSSTSHVQTSASTPPKSAKSECIIC</sequence>
<dbReference type="EMBL" id="JAYKXH010000021">
    <property type="protein sequence ID" value="KAK7129558.1"/>
    <property type="molecule type" value="Genomic_DNA"/>
</dbReference>
<evidence type="ECO:0000256" key="8">
    <source>
        <dbReference type="ARBA" id="ARBA00022833"/>
    </source>
</evidence>
<keyword evidence="9" id="KW-0539">Nucleus</keyword>
<evidence type="ECO:0000256" key="3">
    <source>
        <dbReference type="ARBA" id="ARBA00022490"/>
    </source>
</evidence>
<dbReference type="InterPro" id="IPR051712">
    <property type="entry name" value="ARTD-AVP"/>
</dbReference>
<keyword evidence="6" id="KW-0677">Repeat</keyword>
<dbReference type="GO" id="GO:1990404">
    <property type="term" value="F:NAD+-protein mono-ADP-ribosyltransferase activity"/>
    <property type="evidence" value="ECO:0007669"/>
    <property type="project" value="TreeGrafter"/>
</dbReference>
<evidence type="ECO:0000256" key="11">
    <source>
        <dbReference type="PROSITE-ProRule" id="PRU00723"/>
    </source>
</evidence>
<feature type="region of interest" description="Disordered" evidence="12">
    <location>
        <begin position="699"/>
        <end position="735"/>
    </location>
</feature>
<dbReference type="AlphaFoldDB" id="A0AAN9CD03"/>
<dbReference type="Pfam" id="PF00644">
    <property type="entry name" value="PARP"/>
    <property type="match status" value="1"/>
</dbReference>
<dbReference type="SMART" id="SM00356">
    <property type="entry name" value="ZnF_C3H1"/>
    <property type="match status" value="3"/>
</dbReference>
<dbReference type="InterPro" id="IPR004170">
    <property type="entry name" value="WWE_dom"/>
</dbReference>
<dbReference type="CDD" id="cd01439">
    <property type="entry name" value="TCCD_inducible_PARP_like"/>
    <property type="match status" value="1"/>
</dbReference>
<dbReference type="GO" id="GO:0008270">
    <property type="term" value="F:zinc ion binding"/>
    <property type="evidence" value="ECO:0007669"/>
    <property type="project" value="UniProtKB-KW"/>
</dbReference>
<evidence type="ECO:0000256" key="10">
    <source>
        <dbReference type="ARBA" id="ARBA00024347"/>
    </source>
</evidence>
<dbReference type="InterPro" id="IPR037197">
    <property type="entry name" value="WWE_dom_sf"/>
</dbReference>
<dbReference type="Pfam" id="PF25261">
    <property type="entry name" value="zf-CCCH_PARP12"/>
    <property type="match status" value="1"/>
</dbReference>
<feature type="domain" description="C3H1-type" evidence="13">
    <location>
        <begin position="131"/>
        <end position="163"/>
    </location>
</feature>
<evidence type="ECO:0000256" key="4">
    <source>
        <dbReference type="ARBA" id="ARBA00022553"/>
    </source>
</evidence>
<feature type="compositionally biased region" description="Low complexity" evidence="12">
    <location>
        <begin position="699"/>
        <end position="722"/>
    </location>
</feature>
<keyword evidence="7 11" id="KW-0863">Zinc-finger</keyword>
<evidence type="ECO:0000256" key="5">
    <source>
        <dbReference type="ARBA" id="ARBA00022723"/>
    </source>
</evidence>
<keyword evidence="3" id="KW-0963">Cytoplasm</keyword>
<dbReference type="Gene3D" id="4.10.1000.10">
    <property type="entry name" value="Zinc finger, CCCH-type"/>
    <property type="match status" value="1"/>
</dbReference>
<feature type="region of interest" description="Disordered" evidence="12">
    <location>
        <begin position="214"/>
        <end position="249"/>
    </location>
</feature>
<evidence type="ECO:0000313" key="17">
    <source>
        <dbReference type="Proteomes" id="UP001364617"/>
    </source>
</evidence>